<dbReference type="Pfam" id="PF00024">
    <property type="entry name" value="PAN_1"/>
    <property type="match status" value="1"/>
</dbReference>
<protein>
    <recommendedName>
        <fullName evidence="2">Apple domain-containing protein</fullName>
    </recommendedName>
</protein>
<dbReference type="AlphaFoldDB" id="A0A3S1BSL7"/>
<keyword evidence="1" id="KW-0732">Signal</keyword>
<keyword evidence="4" id="KW-1185">Reference proteome</keyword>
<dbReference type="EMBL" id="RQTK01000100">
    <property type="protein sequence ID" value="RUS87812.1"/>
    <property type="molecule type" value="Genomic_DNA"/>
</dbReference>
<reference evidence="3 4" key="1">
    <citation type="submission" date="2019-01" db="EMBL/GenBank/DDBJ databases">
        <title>A draft genome assembly of the solar-powered sea slug Elysia chlorotica.</title>
        <authorList>
            <person name="Cai H."/>
            <person name="Li Q."/>
            <person name="Fang X."/>
            <person name="Li J."/>
            <person name="Curtis N.E."/>
            <person name="Altenburger A."/>
            <person name="Shibata T."/>
            <person name="Feng M."/>
            <person name="Maeda T."/>
            <person name="Schwartz J.A."/>
            <person name="Shigenobu S."/>
            <person name="Lundholm N."/>
            <person name="Nishiyama T."/>
            <person name="Yang H."/>
            <person name="Hasebe M."/>
            <person name="Li S."/>
            <person name="Pierce S.K."/>
            <person name="Wang J."/>
        </authorList>
    </citation>
    <scope>NUCLEOTIDE SEQUENCE [LARGE SCALE GENOMIC DNA]</scope>
    <source>
        <strain evidence="3">EC2010</strain>
        <tissue evidence="3">Whole organism of an adult</tissue>
    </source>
</reference>
<feature type="chain" id="PRO_5018760958" description="Apple domain-containing protein" evidence="1">
    <location>
        <begin position="28"/>
        <end position="202"/>
    </location>
</feature>
<dbReference type="OrthoDB" id="6149066at2759"/>
<proteinExistence type="predicted"/>
<evidence type="ECO:0000259" key="2">
    <source>
        <dbReference type="PROSITE" id="PS50948"/>
    </source>
</evidence>
<organism evidence="3 4">
    <name type="scientific">Elysia chlorotica</name>
    <name type="common">Eastern emerald elysia</name>
    <name type="synonym">Sea slug</name>
    <dbReference type="NCBI Taxonomy" id="188477"/>
    <lineage>
        <taxon>Eukaryota</taxon>
        <taxon>Metazoa</taxon>
        <taxon>Spiralia</taxon>
        <taxon>Lophotrochozoa</taxon>
        <taxon>Mollusca</taxon>
        <taxon>Gastropoda</taxon>
        <taxon>Heterobranchia</taxon>
        <taxon>Euthyneura</taxon>
        <taxon>Panpulmonata</taxon>
        <taxon>Sacoglossa</taxon>
        <taxon>Placobranchoidea</taxon>
        <taxon>Plakobranchidae</taxon>
        <taxon>Elysia</taxon>
    </lineage>
</organism>
<dbReference type="InterPro" id="IPR003609">
    <property type="entry name" value="Pan_app"/>
</dbReference>
<dbReference type="Gene3D" id="3.50.4.10">
    <property type="entry name" value="Hepatocyte Growth Factor"/>
    <property type="match status" value="1"/>
</dbReference>
<comment type="caution">
    <text evidence="3">The sequence shown here is derived from an EMBL/GenBank/DDBJ whole genome shotgun (WGS) entry which is preliminary data.</text>
</comment>
<evidence type="ECO:0000313" key="3">
    <source>
        <dbReference type="EMBL" id="RUS87812.1"/>
    </source>
</evidence>
<name>A0A3S1BSL7_ELYCH</name>
<accession>A0A3S1BSL7</accession>
<evidence type="ECO:0000313" key="4">
    <source>
        <dbReference type="Proteomes" id="UP000271974"/>
    </source>
</evidence>
<dbReference type="PROSITE" id="PS50948">
    <property type="entry name" value="PAN"/>
    <property type="match status" value="1"/>
</dbReference>
<sequence length="202" mass="22092">MMLPSCGQVLMMVFTILSTLATIPVSGQQIPVPGETQQQQGQVDDEHGGTLTMDTPYLDMTTIETSVLGNNTESKGEGVTGAALPEAERPVLGVGQYEHSDQVFLWTAHPQAYQSRDKALLGHVFLVLNAKKSKQQCALECLKHARCASFNLYSSSHLCELSDSDHLDSPASYADLTGWEYHTKSTFSIDTVSKCKVLQRQV</sequence>
<feature type="domain" description="Apple" evidence="2">
    <location>
        <begin position="107"/>
        <end position="186"/>
    </location>
</feature>
<evidence type="ECO:0000256" key="1">
    <source>
        <dbReference type="SAM" id="SignalP"/>
    </source>
</evidence>
<dbReference type="SUPFAM" id="SSF57414">
    <property type="entry name" value="Hairpin loop containing domain-like"/>
    <property type="match status" value="1"/>
</dbReference>
<feature type="signal peptide" evidence="1">
    <location>
        <begin position="1"/>
        <end position="27"/>
    </location>
</feature>
<gene>
    <name evidence="3" type="ORF">EGW08_004411</name>
</gene>
<dbReference type="Proteomes" id="UP000271974">
    <property type="component" value="Unassembled WGS sequence"/>
</dbReference>